<dbReference type="AlphaFoldDB" id="A0A1J5E2S5"/>
<organism evidence="2 3">
    <name type="scientific">Candidatus Desantisbacteria bacterium CG2_30_40_21</name>
    <dbReference type="NCBI Taxonomy" id="1817895"/>
    <lineage>
        <taxon>Bacteria</taxon>
        <taxon>Candidatus Desantisiibacteriota</taxon>
    </lineage>
</organism>
<evidence type="ECO:0000313" key="3">
    <source>
        <dbReference type="Proteomes" id="UP000183085"/>
    </source>
</evidence>
<dbReference type="InterPro" id="IPR037914">
    <property type="entry name" value="SpoVT-AbrB_sf"/>
</dbReference>
<dbReference type="EMBL" id="MNYI01000043">
    <property type="protein sequence ID" value="OIP42637.1"/>
    <property type="molecule type" value="Genomic_DNA"/>
</dbReference>
<dbReference type="Gene3D" id="2.10.260.10">
    <property type="match status" value="1"/>
</dbReference>
<proteinExistence type="predicted"/>
<reference evidence="2 3" key="1">
    <citation type="journal article" date="2016" name="Environ. Microbiol.">
        <title>Genomic resolution of a cold subsurface aquifer community provides metabolic insights for novel microbes adapted to high CO concentrations.</title>
        <authorList>
            <person name="Probst A.J."/>
            <person name="Castelle C.J."/>
            <person name="Singh A."/>
            <person name="Brown C.T."/>
            <person name="Anantharaman K."/>
            <person name="Sharon I."/>
            <person name="Hug L.A."/>
            <person name="Burstein D."/>
            <person name="Emerson J.B."/>
            <person name="Thomas B.C."/>
            <person name="Banfield J.F."/>
        </authorList>
    </citation>
    <scope>NUCLEOTIDE SEQUENCE [LARGE SCALE GENOMIC DNA]</scope>
    <source>
        <strain evidence="2">CG2_30_40_21</strain>
    </source>
</reference>
<dbReference type="STRING" id="1817895.AUJ95_01555"/>
<dbReference type="SUPFAM" id="SSF89447">
    <property type="entry name" value="AbrB/MazE/MraZ-like"/>
    <property type="match status" value="1"/>
</dbReference>
<name>A0A1J5E2S5_9BACT</name>
<dbReference type="SMART" id="SM00966">
    <property type="entry name" value="SpoVT_AbrB"/>
    <property type="match status" value="1"/>
</dbReference>
<sequence>MQTVQVAKDYSILIPINIRNIVSLKAGDELGVKVEKGSSIKLVPKRTKKEKGTETAWNDLMLLSDEITKLWRGPSAVNEIQAQREKW</sequence>
<accession>A0A1J5E2S5</accession>
<comment type="caution">
    <text evidence="2">The sequence shown here is derived from an EMBL/GenBank/DDBJ whole genome shotgun (WGS) entry which is preliminary data.</text>
</comment>
<dbReference type="Proteomes" id="UP000183085">
    <property type="component" value="Unassembled WGS sequence"/>
</dbReference>
<dbReference type="GO" id="GO:0003677">
    <property type="term" value="F:DNA binding"/>
    <property type="evidence" value="ECO:0007669"/>
    <property type="project" value="InterPro"/>
</dbReference>
<evidence type="ECO:0000313" key="2">
    <source>
        <dbReference type="EMBL" id="OIP42637.1"/>
    </source>
</evidence>
<dbReference type="InterPro" id="IPR007159">
    <property type="entry name" value="SpoVT-AbrB_dom"/>
</dbReference>
<evidence type="ECO:0000259" key="1">
    <source>
        <dbReference type="SMART" id="SM00966"/>
    </source>
</evidence>
<protein>
    <recommendedName>
        <fullName evidence="1">SpoVT-AbrB domain-containing protein</fullName>
    </recommendedName>
</protein>
<feature type="domain" description="SpoVT-AbrB" evidence="1">
    <location>
        <begin position="4"/>
        <end position="50"/>
    </location>
</feature>
<gene>
    <name evidence="2" type="ORF">AUJ95_01555</name>
</gene>
<dbReference type="Pfam" id="PF04014">
    <property type="entry name" value="MazE_antitoxin"/>
    <property type="match status" value="1"/>
</dbReference>